<proteinExistence type="predicted"/>
<reference evidence="1 2" key="1">
    <citation type="submission" date="2016-03" db="EMBL/GenBank/DDBJ databases">
        <title>Draft genome sequence of Paenibacillus antarcticus CECT 5836.</title>
        <authorList>
            <person name="Shin S.-K."/>
            <person name="Yi H."/>
        </authorList>
    </citation>
    <scope>NUCLEOTIDE SEQUENCE [LARGE SCALE GENOMIC DNA]</scope>
    <source>
        <strain evidence="1 2">CECT 5836</strain>
    </source>
</reference>
<dbReference type="AlphaFoldDB" id="A0A168L904"/>
<keyword evidence="2" id="KW-1185">Reference proteome</keyword>
<dbReference type="PROSITE" id="PS51257">
    <property type="entry name" value="PROKAR_LIPOPROTEIN"/>
    <property type="match status" value="1"/>
</dbReference>
<dbReference type="RefSeq" id="WP_068651789.1">
    <property type="nucleotide sequence ID" value="NZ_CP043611.1"/>
</dbReference>
<dbReference type="Proteomes" id="UP000077355">
    <property type="component" value="Unassembled WGS sequence"/>
</dbReference>
<accession>A0A168L904</accession>
<name>A0A168L904_9BACL</name>
<organism evidence="1 2">
    <name type="scientific">Paenibacillus antarcticus</name>
    <dbReference type="NCBI Taxonomy" id="253703"/>
    <lineage>
        <taxon>Bacteria</taxon>
        <taxon>Bacillati</taxon>
        <taxon>Bacillota</taxon>
        <taxon>Bacilli</taxon>
        <taxon>Bacillales</taxon>
        <taxon>Paenibacillaceae</taxon>
        <taxon>Paenibacillus</taxon>
    </lineage>
</organism>
<sequence>MKNLLILFLLIILISGCSKDNIKKATDYLLINQENEISVVVFTNKSMEDSFIETLQQKIDYINNNLKIDKSITNVSFIDVREDQKYNYESIFDLKTYPQIILFENDEIVLVTTDSDELVRYYE</sequence>
<dbReference type="OrthoDB" id="2654261at2"/>
<protein>
    <submittedName>
        <fullName evidence="1">Uncharacterized protein</fullName>
    </submittedName>
</protein>
<comment type="caution">
    <text evidence="1">The sequence shown here is derived from an EMBL/GenBank/DDBJ whole genome shotgun (WGS) entry which is preliminary data.</text>
</comment>
<gene>
    <name evidence="1" type="ORF">PBAT_18770</name>
</gene>
<evidence type="ECO:0000313" key="1">
    <source>
        <dbReference type="EMBL" id="OAB43044.1"/>
    </source>
</evidence>
<evidence type="ECO:0000313" key="2">
    <source>
        <dbReference type="Proteomes" id="UP000077355"/>
    </source>
</evidence>
<dbReference type="EMBL" id="LVJI01000030">
    <property type="protein sequence ID" value="OAB43044.1"/>
    <property type="molecule type" value="Genomic_DNA"/>
</dbReference>